<gene>
    <name evidence="3" type="ORF">TSA66_09395</name>
</gene>
<sequence>MKPLRRTFEEHPGLAKKQRGAVLVVALIAMVAIMLAAVALVRSVDTNTVISGNLAFKQAATASANGGLESAIAWMKQVNANATGASQDPFLDPSHAFNNDNAAAGYYSSVDPALNLMADATWANNVSANAGTDASGNSIRYIIQRMCRNPNEVLSDANCMFSDETSDTDSHNTGQPYPKKGGKHPLNRVTVRVTGPRNTVSYVQAFIY</sequence>
<proteinExistence type="predicted"/>
<dbReference type="RefSeq" id="WP_040039804.1">
    <property type="nucleotide sequence ID" value="NZ_JWJG01000028.1"/>
</dbReference>
<evidence type="ECO:0000256" key="1">
    <source>
        <dbReference type="SAM" id="MobiDB-lite"/>
    </source>
</evidence>
<feature type="region of interest" description="Disordered" evidence="1">
    <location>
        <begin position="164"/>
        <end position="186"/>
    </location>
</feature>
<keyword evidence="2" id="KW-1133">Transmembrane helix</keyword>
<protein>
    <recommendedName>
        <fullName evidence="5">Type 4 fimbrial biogenesis protein PilX N-terminal domain-containing protein</fullName>
    </recommendedName>
</protein>
<keyword evidence="2" id="KW-0812">Transmembrane</keyword>
<feature type="transmembrane region" description="Helical" evidence="2">
    <location>
        <begin position="21"/>
        <end position="41"/>
    </location>
</feature>
<evidence type="ECO:0000313" key="3">
    <source>
        <dbReference type="EMBL" id="KIF80983.1"/>
    </source>
</evidence>
<evidence type="ECO:0000313" key="4">
    <source>
        <dbReference type="Proteomes" id="UP000031572"/>
    </source>
</evidence>
<dbReference type="Proteomes" id="UP000031572">
    <property type="component" value="Unassembled WGS sequence"/>
</dbReference>
<dbReference type="STRING" id="709839.TSA66_09395"/>
<name>A0A0C1Y1S0_9BURK</name>
<evidence type="ECO:0000256" key="2">
    <source>
        <dbReference type="SAM" id="Phobius"/>
    </source>
</evidence>
<dbReference type="OrthoDB" id="5954007at2"/>
<reference evidence="3 4" key="1">
    <citation type="submission" date="2014-12" db="EMBL/GenBank/DDBJ databases">
        <title>Denitrispirillum autotrophicum gen. nov., sp. nov., Denitrifying, Facultatively Autotrophic Bacteria Isolated from Rice Paddy Soil.</title>
        <authorList>
            <person name="Ishii S."/>
            <person name="Ashida N."/>
            <person name="Ohno H."/>
            <person name="Otsuka S."/>
            <person name="Yokota A."/>
            <person name="Senoo K."/>
        </authorList>
    </citation>
    <scope>NUCLEOTIDE SEQUENCE [LARGE SCALE GENOMIC DNA]</scope>
    <source>
        <strain evidence="3 4">TSA66</strain>
    </source>
</reference>
<accession>A0A0C1Y1S0</accession>
<dbReference type="EMBL" id="JWJG01000028">
    <property type="protein sequence ID" value="KIF80983.1"/>
    <property type="molecule type" value="Genomic_DNA"/>
</dbReference>
<keyword evidence="2" id="KW-0472">Membrane</keyword>
<organism evidence="3 4">
    <name type="scientific">Noviherbaspirillum autotrophicum</name>
    <dbReference type="NCBI Taxonomy" id="709839"/>
    <lineage>
        <taxon>Bacteria</taxon>
        <taxon>Pseudomonadati</taxon>
        <taxon>Pseudomonadota</taxon>
        <taxon>Betaproteobacteria</taxon>
        <taxon>Burkholderiales</taxon>
        <taxon>Oxalobacteraceae</taxon>
        <taxon>Noviherbaspirillum</taxon>
    </lineage>
</organism>
<comment type="caution">
    <text evidence="3">The sequence shown here is derived from an EMBL/GenBank/DDBJ whole genome shotgun (WGS) entry which is preliminary data.</text>
</comment>
<keyword evidence="4" id="KW-1185">Reference proteome</keyword>
<dbReference type="AlphaFoldDB" id="A0A0C1Y1S0"/>
<evidence type="ECO:0008006" key="5">
    <source>
        <dbReference type="Google" id="ProtNLM"/>
    </source>
</evidence>